<proteinExistence type="predicted"/>
<evidence type="ECO:0000313" key="2">
    <source>
        <dbReference type="Proteomes" id="UP000683520"/>
    </source>
</evidence>
<accession>A0ABX8KZ47</accession>
<dbReference type="EMBL" id="CP077302">
    <property type="protein sequence ID" value="QXB19480.1"/>
    <property type="molecule type" value="Genomic_DNA"/>
</dbReference>
<evidence type="ECO:0000313" key="1">
    <source>
        <dbReference type="EMBL" id="QXB19480.1"/>
    </source>
</evidence>
<name>A0ABX8KZ47_9CORY</name>
<gene>
    <name evidence="1" type="ORF">I6L55_05345</name>
</gene>
<dbReference type="RefSeq" id="WP_092101191.1">
    <property type="nucleotide sequence ID" value="NZ_CP047198.1"/>
</dbReference>
<dbReference type="Proteomes" id="UP000683520">
    <property type="component" value="Chromosome"/>
</dbReference>
<reference evidence="1 2" key="1">
    <citation type="submission" date="2021-06" db="EMBL/GenBank/DDBJ databases">
        <title>FDA dAtabase for Regulatory Grade micrObial Sequences (FDA-ARGOS): Supporting development and validation of Infectious Disease Dx tests.</title>
        <authorList>
            <person name="Sproer C."/>
            <person name="Gronow S."/>
            <person name="Severitt S."/>
            <person name="Schroder I."/>
            <person name="Tallon L."/>
            <person name="Sadzewicz L."/>
            <person name="Zhao X."/>
            <person name="Boylan J."/>
            <person name="Ott S."/>
            <person name="Bowen H."/>
            <person name="Vavikolanu K."/>
            <person name="Mehta A."/>
            <person name="Aluvathingal J."/>
            <person name="Nadendla S."/>
            <person name="Lowell S."/>
            <person name="Myers T."/>
            <person name="Yan Y."/>
        </authorList>
    </citation>
    <scope>NUCLEOTIDE SEQUENCE [LARGE SCALE GENOMIC DNA]</scope>
    <source>
        <strain evidence="1 2">FDAARGOS 1425</strain>
    </source>
</reference>
<organism evidence="1 2">
    <name type="scientific">Corynebacterium coyleae</name>
    <dbReference type="NCBI Taxonomy" id="53374"/>
    <lineage>
        <taxon>Bacteria</taxon>
        <taxon>Bacillati</taxon>
        <taxon>Actinomycetota</taxon>
        <taxon>Actinomycetes</taxon>
        <taxon>Mycobacteriales</taxon>
        <taxon>Corynebacteriaceae</taxon>
        <taxon>Corynebacterium</taxon>
    </lineage>
</organism>
<keyword evidence="2" id="KW-1185">Reference proteome</keyword>
<dbReference type="GeneID" id="92749608"/>
<sequence>MTTAANTAHTALDQLADLLDVGRFTVADAGMIPRAIALAAAEELNVPYEDAWTAEEIADSIFDNFAQYILGSGVDGRAATLLAIVDDHFTAQTSRTRGSGVSSFSKLSSDDFTPAKNKLEAVNRISALTGSGPETLGPGSKERKSVLVNLARAIDNNNAPEDATKIELGRWLAGQLGGTWGPSDYSSGYTITLNGLNNLLHLATRRFTGVEDFASPLLEANALVAGAAEALGLRADTDWASLPFDGRTCVEEMFAAQYRNRNQTEWFAWYAEFKVLPFYAKKFKGGPATIGHTEFDYQGTRTWDLKVHSSDGKADRTPLNDQYSVDLAAAQDGVGFIVVNTVPDYTDEDAFYRWHMAKRNKVVKNRKPNSRKLKVAHTVTSIEAYYFPDTASISDAIARGIIKVFNQGRQQDGSPRKPKYEMDMALARGTKYLLTALL</sequence>
<protein>
    <submittedName>
        <fullName evidence="1">Uncharacterized protein</fullName>
    </submittedName>
</protein>